<dbReference type="EMBL" id="AEPS01000008">
    <property type="protein sequence ID" value="EFU67324.1"/>
    <property type="molecule type" value="Genomic_DNA"/>
</dbReference>
<keyword evidence="2" id="KW-1185">Reference proteome</keyword>
<name>E6KYP7_9PAST</name>
<protein>
    <submittedName>
        <fullName evidence="1">Uncharacterized protein</fullName>
    </submittedName>
</protein>
<sequence length="63" mass="7242">MHKRSLNEEKNGVMIMTLARNKKKKMAGANIFDKDVGECLHRPLCLRMTTILNENGFIIQIII</sequence>
<comment type="caution">
    <text evidence="1">The sequence shown here is derived from an EMBL/GenBank/DDBJ whole genome shotgun (WGS) entry which is preliminary data.</text>
</comment>
<evidence type="ECO:0000313" key="1">
    <source>
        <dbReference type="EMBL" id="EFU67324.1"/>
    </source>
</evidence>
<organism evidence="1 2">
    <name type="scientific">Aggregatibacter segnis ATCC 33393</name>
    <dbReference type="NCBI Taxonomy" id="888057"/>
    <lineage>
        <taxon>Bacteria</taxon>
        <taxon>Pseudomonadati</taxon>
        <taxon>Pseudomonadota</taxon>
        <taxon>Gammaproteobacteria</taxon>
        <taxon>Pasteurellales</taxon>
        <taxon>Pasteurellaceae</taxon>
        <taxon>Aggregatibacter</taxon>
    </lineage>
</organism>
<proteinExistence type="predicted"/>
<accession>E6KYP7</accession>
<dbReference type="AlphaFoldDB" id="E6KYP7"/>
<reference evidence="1 2" key="1">
    <citation type="submission" date="2010-12" db="EMBL/GenBank/DDBJ databases">
        <authorList>
            <person name="Muzny D."/>
            <person name="Qin X."/>
            <person name="Deng J."/>
            <person name="Jiang H."/>
            <person name="Liu Y."/>
            <person name="Qu J."/>
            <person name="Song X.-Z."/>
            <person name="Zhang L."/>
            <person name="Thornton R."/>
            <person name="Coyle M."/>
            <person name="Francisco L."/>
            <person name="Jackson L."/>
            <person name="Javaid M."/>
            <person name="Korchina V."/>
            <person name="Kovar C."/>
            <person name="Mata R."/>
            <person name="Mathew T."/>
            <person name="Ngo R."/>
            <person name="Nguyen L."/>
            <person name="Nguyen N."/>
            <person name="Okwuonu G."/>
            <person name="Ongeri F."/>
            <person name="Pham C."/>
            <person name="Simmons D."/>
            <person name="Wilczek-Boney K."/>
            <person name="Hale W."/>
            <person name="Jakkamsetti A."/>
            <person name="Pham P."/>
            <person name="Ruth R."/>
            <person name="San Lucas F."/>
            <person name="Warren J."/>
            <person name="Zhang J."/>
            <person name="Zhao Z."/>
            <person name="Zhou C."/>
            <person name="Zhu D."/>
            <person name="Lee S."/>
            <person name="Bess C."/>
            <person name="Blankenburg K."/>
            <person name="Forbes L."/>
            <person name="Fu Q."/>
            <person name="Gubbala S."/>
            <person name="Hirani K."/>
            <person name="Jayaseelan J.C."/>
            <person name="Lara F."/>
            <person name="Munidasa M."/>
            <person name="Palculict T."/>
            <person name="Patil S."/>
            <person name="Pu L.-L."/>
            <person name="Saada N."/>
            <person name="Tang L."/>
            <person name="Weissenberger G."/>
            <person name="Zhu Y."/>
            <person name="Hemphill L."/>
            <person name="Shang Y."/>
            <person name="Youmans B."/>
            <person name="Ayvaz T."/>
            <person name="Ross M."/>
            <person name="Santibanez J."/>
            <person name="Aqrawi P."/>
            <person name="Gross S."/>
            <person name="Joshi V."/>
            <person name="Fowler G."/>
            <person name="Nazareth L."/>
            <person name="Reid J."/>
            <person name="Worley K."/>
            <person name="Petrosino J."/>
            <person name="Highlander S."/>
            <person name="Gibbs R."/>
        </authorList>
    </citation>
    <scope>NUCLEOTIDE SEQUENCE [LARGE SCALE GENOMIC DNA]</scope>
    <source>
        <strain evidence="1 2">ATCC 33393</strain>
    </source>
</reference>
<gene>
    <name evidence="1" type="ORF">HMPREF9064_1279</name>
</gene>
<dbReference type="Proteomes" id="UP000032871">
    <property type="component" value="Unassembled WGS sequence"/>
</dbReference>
<evidence type="ECO:0000313" key="2">
    <source>
        <dbReference type="Proteomes" id="UP000032871"/>
    </source>
</evidence>
<dbReference type="HOGENOM" id="CLU_2875682_0_0_6"/>